<evidence type="ECO:0000313" key="1">
    <source>
        <dbReference type="EMBL" id="SDI30687.1"/>
    </source>
</evidence>
<sequence>MRTLLYVTSFMAVIGLSFWAYHENYETQAALDHVEDLQRDIGDARARLSILRAEWAYLNRPDRLRELAEINFERLNLLAMRPEQFGRIDQVNYPDTRALVVTDAVDVIGAKDGLEP</sequence>
<dbReference type="Proteomes" id="UP000199093">
    <property type="component" value="Unassembled WGS sequence"/>
</dbReference>
<gene>
    <name evidence="1" type="ORF">SAMN04487993_100370</name>
</gene>
<dbReference type="AlphaFoldDB" id="A0A1G8JI42"/>
<organism evidence="1 2">
    <name type="scientific">Salipiger marinus</name>
    <dbReference type="NCBI Taxonomy" id="555512"/>
    <lineage>
        <taxon>Bacteria</taxon>
        <taxon>Pseudomonadati</taxon>
        <taxon>Pseudomonadota</taxon>
        <taxon>Alphaproteobacteria</taxon>
        <taxon>Rhodobacterales</taxon>
        <taxon>Roseobacteraceae</taxon>
        <taxon>Salipiger</taxon>
    </lineage>
</organism>
<evidence type="ECO:0000313" key="2">
    <source>
        <dbReference type="Proteomes" id="UP000199093"/>
    </source>
</evidence>
<reference evidence="1 2" key="1">
    <citation type="submission" date="2016-10" db="EMBL/GenBank/DDBJ databases">
        <authorList>
            <person name="de Groot N.N."/>
        </authorList>
    </citation>
    <scope>NUCLEOTIDE SEQUENCE [LARGE SCALE GENOMIC DNA]</scope>
    <source>
        <strain evidence="1 2">DSM 26424</strain>
    </source>
</reference>
<dbReference type="STRING" id="555512.SAMN04487993_100370"/>
<accession>A0A1G8JI42</accession>
<dbReference type="OrthoDB" id="7165680at2"/>
<dbReference type="RefSeq" id="WP_089844241.1">
    <property type="nucleotide sequence ID" value="NZ_FNEJ01000003.1"/>
</dbReference>
<protein>
    <recommendedName>
        <fullName evidence="3">Cell division protein FtsL</fullName>
    </recommendedName>
</protein>
<evidence type="ECO:0008006" key="3">
    <source>
        <dbReference type="Google" id="ProtNLM"/>
    </source>
</evidence>
<keyword evidence="2" id="KW-1185">Reference proteome</keyword>
<name>A0A1G8JI42_9RHOB</name>
<dbReference type="EMBL" id="FNEJ01000003">
    <property type="protein sequence ID" value="SDI30687.1"/>
    <property type="molecule type" value="Genomic_DNA"/>
</dbReference>
<proteinExistence type="predicted"/>